<proteinExistence type="predicted"/>
<feature type="compositionally biased region" description="Polar residues" evidence="1">
    <location>
        <begin position="654"/>
        <end position="663"/>
    </location>
</feature>
<feature type="compositionally biased region" description="Basic residues" evidence="1">
    <location>
        <begin position="83"/>
        <end position="98"/>
    </location>
</feature>
<sequence length="688" mass="77289">MPSRSDDDEYHDRSEEDQDFETDNLDASEDDQEEDDIDEDHQIRPRPRLAASLLQTRRNGRIMRSGRKRPAPASPTSPPPPPKTKRKAGRPKGSKNKPKAAQETQDAPEAPSAAPTDITASNQQTAQAGKPMKPVSEALRGLSRKELTYITYERPMITLARALSYVGPDAPNFDANWTHADERALRYDGSAEKFAISRLNAGSHSRQLTFWKMCLSVCQRSPFDILSPRRGLCYLPSRITDATSKVAWDQGFCREFTDILTHRIWKRDIDVLVTILQYTVICRTDDRRRWQAPTTMIEGGPTVRLRTEMRSYLGPLPTSVHKFHKYIRATGPEVVHCDLSNFLMAIADVVSDRAKRGGREVRWDTSQQFEDGYDVYGVTIADLGIIKEAILRFTRLSTETSFAAFKELKQINRNVIKMADFPNLMRRAWLQEKRHIHCDRGLNGGSQHPMVVVTIPALPQSRRDEFDDLQDEAMTDTEPLMDVRASTASNQGVDNDPPTSPNGEKDQSDDGGHNDDHGGVTYDFDDGGYNTGCGGAFDDHFSSPVPRRDHDMGEDLETPQNDNLHSESAKEENAGSEINRHSDINVLTLEEPSFVEPLRSTPPRDLASETDGRHDPDQPLATLESPGSASLQTDDSRPKPLKLKPLNPYRPSSRVGSIGSSTGVVRWRKERPAREQKDREAITKLWKA</sequence>
<dbReference type="EMBL" id="CABFJX010000346">
    <property type="protein sequence ID" value="VTT72549.1"/>
    <property type="molecule type" value="Genomic_DNA"/>
</dbReference>
<organism evidence="2 3">
    <name type="scientific">Fusarium fujikuroi</name>
    <name type="common">Bakanae and foot rot disease fungus</name>
    <name type="synonym">Gibberella fujikuroi</name>
    <dbReference type="NCBI Taxonomy" id="5127"/>
    <lineage>
        <taxon>Eukaryota</taxon>
        <taxon>Fungi</taxon>
        <taxon>Dikarya</taxon>
        <taxon>Ascomycota</taxon>
        <taxon>Pezizomycotina</taxon>
        <taxon>Sordariomycetes</taxon>
        <taxon>Hypocreomycetidae</taxon>
        <taxon>Hypocreales</taxon>
        <taxon>Nectriaceae</taxon>
        <taxon>Fusarium</taxon>
        <taxon>Fusarium fujikuroi species complex</taxon>
    </lineage>
</organism>
<feature type="region of interest" description="Disordered" evidence="1">
    <location>
        <begin position="1"/>
        <end position="136"/>
    </location>
</feature>
<evidence type="ECO:0000313" key="2">
    <source>
        <dbReference type="EMBL" id="VTT72549.1"/>
    </source>
</evidence>
<feature type="region of interest" description="Disordered" evidence="1">
    <location>
        <begin position="488"/>
        <end position="523"/>
    </location>
</feature>
<feature type="compositionally biased region" description="Basic and acidic residues" evidence="1">
    <location>
        <begin position="503"/>
        <end position="518"/>
    </location>
</feature>
<accession>A0A9Q9RSQ4</accession>
<evidence type="ECO:0000313" key="3">
    <source>
        <dbReference type="Proteomes" id="UP000760494"/>
    </source>
</evidence>
<dbReference type="AlphaFoldDB" id="A0A9Q9RSQ4"/>
<feature type="compositionally biased region" description="Acidic residues" evidence="1">
    <location>
        <begin position="15"/>
        <end position="39"/>
    </location>
</feature>
<feature type="compositionally biased region" description="Basic and acidic residues" evidence="1">
    <location>
        <begin position="606"/>
        <end position="617"/>
    </location>
</feature>
<evidence type="ECO:0000256" key="1">
    <source>
        <dbReference type="SAM" id="MobiDB-lite"/>
    </source>
</evidence>
<feature type="compositionally biased region" description="Basic residues" evidence="1">
    <location>
        <begin position="58"/>
        <end position="70"/>
    </location>
</feature>
<dbReference type="Proteomes" id="UP000760494">
    <property type="component" value="Unassembled WGS sequence"/>
</dbReference>
<feature type="compositionally biased region" description="Pro residues" evidence="1">
    <location>
        <begin position="72"/>
        <end position="82"/>
    </location>
</feature>
<feature type="compositionally biased region" description="Basic and acidic residues" evidence="1">
    <location>
        <begin position="670"/>
        <end position="682"/>
    </location>
</feature>
<feature type="compositionally biased region" description="Basic and acidic residues" evidence="1">
    <location>
        <begin position="564"/>
        <end position="583"/>
    </location>
</feature>
<gene>
    <name evidence="2" type="ORF">C2S_8635</name>
</gene>
<feature type="compositionally biased region" description="Polar residues" evidence="1">
    <location>
        <begin position="118"/>
        <end position="127"/>
    </location>
</feature>
<reference evidence="2" key="1">
    <citation type="submission" date="2019-05" db="EMBL/GenBank/DDBJ databases">
        <authorList>
            <person name="Piombo E."/>
        </authorList>
    </citation>
    <scope>NUCLEOTIDE SEQUENCE</scope>
    <source>
        <strain evidence="2">C2S</strain>
    </source>
</reference>
<name>A0A9Q9RSQ4_FUSFU</name>
<protein>
    <submittedName>
        <fullName evidence="2">Uncharacterized protein</fullName>
    </submittedName>
</protein>
<comment type="caution">
    <text evidence="2">The sequence shown here is derived from an EMBL/GenBank/DDBJ whole genome shotgun (WGS) entry which is preliminary data.</text>
</comment>
<feature type="compositionally biased region" description="Basic and acidic residues" evidence="1">
    <location>
        <begin position="537"/>
        <end position="553"/>
    </location>
</feature>
<feature type="region of interest" description="Disordered" evidence="1">
    <location>
        <begin position="535"/>
        <end position="688"/>
    </location>
</feature>